<dbReference type="InterPro" id="IPR011322">
    <property type="entry name" value="N-reg_PII-like_a/b"/>
</dbReference>
<dbReference type="InterPro" id="IPR017918">
    <property type="entry name" value="N-reg_PII_CS"/>
</dbReference>
<dbReference type="OMA" id="VECIIRP"/>
<dbReference type="Proteomes" id="UP000214975">
    <property type="component" value="Chromosome"/>
</dbReference>
<organism evidence="2 3">
    <name type="scientific">Thermoanaerobacterium thermosaccharolyticum</name>
    <name type="common">Clostridium thermosaccharolyticum</name>
    <dbReference type="NCBI Taxonomy" id="1517"/>
    <lineage>
        <taxon>Bacteria</taxon>
        <taxon>Bacillati</taxon>
        <taxon>Bacillota</taxon>
        <taxon>Clostridia</taxon>
        <taxon>Thermoanaerobacterales</taxon>
        <taxon>Thermoanaerobacteraceae</taxon>
        <taxon>Thermoanaerobacterium</taxon>
    </lineage>
</organism>
<reference evidence="2 3" key="1">
    <citation type="submission" date="2016-08" db="EMBL/GenBank/DDBJ databases">
        <title>A novel genetic cassette of butanologenic Thermoanaerobacterium thermosaccharolyticum that directly convert cellulose to butanol.</title>
        <authorList>
            <person name="Li T."/>
            <person name="He J."/>
        </authorList>
    </citation>
    <scope>NUCLEOTIDE SEQUENCE [LARGE SCALE GENOMIC DNA]</scope>
    <source>
        <strain evidence="2 3">TG57</strain>
    </source>
</reference>
<dbReference type="AlphaFoldDB" id="A0A223HVF3"/>
<proteinExistence type="inferred from homology"/>
<evidence type="ECO:0000313" key="2">
    <source>
        <dbReference type="EMBL" id="AST56449.1"/>
    </source>
</evidence>
<accession>A0A223HVF3</accession>
<dbReference type="SUPFAM" id="SSF54913">
    <property type="entry name" value="GlnB-like"/>
    <property type="match status" value="1"/>
</dbReference>
<dbReference type="PANTHER" id="PTHR30115:SF11">
    <property type="entry name" value="NITROGEN REGULATORY PROTEIN P-II HOMOLOG"/>
    <property type="match status" value="1"/>
</dbReference>
<dbReference type="PRINTS" id="PR00340">
    <property type="entry name" value="PIIGLNB"/>
</dbReference>
<dbReference type="InterPro" id="IPR015867">
    <property type="entry name" value="N-reg_PII/ATP_PRibTrfase_C"/>
</dbReference>
<dbReference type="RefSeq" id="WP_013298278.1">
    <property type="nucleotide sequence ID" value="NZ_CP016893.1"/>
</dbReference>
<evidence type="ECO:0000313" key="3">
    <source>
        <dbReference type="Proteomes" id="UP000214975"/>
    </source>
</evidence>
<dbReference type="GO" id="GO:0030234">
    <property type="term" value="F:enzyme regulator activity"/>
    <property type="evidence" value="ECO:0007669"/>
    <property type="project" value="InterPro"/>
</dbReference>
<dbReference type="PROSITE" id="PS00638">
    <property type="entry name" value="PII_GLNB_CTER"/>
    <property type="match status" value="1"/>
</dbReference>
<dbReference type="EMBL" id="CP016893">
    <property type="protein sequence ID" value="AST56449.1"/>
    <property type="molecule type" value="Genomic_DNA"/>
</dbReference>
<sequence length="112" mass="12441">MKKVDCIVRPDVLEEVKAELNKIKIHGMTVSQVFGCGLQKGKKEIYRGEEIEISLLPKVKIEIVTDDSNVESIVDAVTKVARTGNVGDGKIFIYDIQDAIRIRTGERGEKAI</sequence>
<comment type="similarity">
    <text evidence="1">Belongs to the P(II) protein family.</text>
</comment>
<dbReference type="GO" id="GO:0006808">
    <property type="term" value="P:regulation of nitrogen utilization"/>
    <property type="evidence" value="ECO:0007669"/>
    <property type="project" value="InterPro"/>
</dbReference>
<dbReference type="SMART" id="SM00938">
    <property type="entry name" value="P-II"/>
    <property type="match status" value="1"/>
</dbReference>
<dbReference type="GO" id="GO:0005829">
    <property type="term" value="C:cytosol"/>
    <property type="evidence" value="ECO:0007669"/>
    <property type="project" value="TreeGrafter"/>
</dbReference>
<protein>
    <submittedName>
        <fullName evidence="2">Nitrogen regulatory protein P-II</fullName>
    </submittedName>
</protein>
<dbReference type="Pfam" id="PF00543">
    <property type="entry name" value="P-II"/>
    <property type="match status" value="1"/>
</dbReference>
<dbReference type="PROSITE" id="PS51343">
    <property type="entry name" value="PII_GLNB_DOM"/>
    <property type="match status" value="1"/>
</dbReference>
<name>A0A223HVF3_THETR</name>
<dbReference type="Gene3D" id="3.30.70.120">
    <property type="match status" value="1"/>
</dbReference>
<dbReference type="GeneID" id="93864640"/>
<dbReference type="GO" id="GO:0005524">
    <property type="term" value="F:ATP binding"/>
    <property type="evidence" value="ECO:0007669"/>
    <property type="project" value="TreeGrafter"/>
</dbReference>
<evidence type="ECO:0000256" key="1">
    <source>
        <dbReference type="RuleBase" id="RU003936"/>
    </source>
</evidence>
<dbReference type="InterPro" id="IPR002187">
    <property type="entry name" value="N-reg_PII"/>
</dbReference>
<gene>
    <name evidence="2" type="ORF">Thert_00213</name>
</gene>
<dbReference type="PANTHER" id="PTHR30115">
    <property type="entry name" value="NITROGEN REGULATORY PROTEIN P-II"/>
    <property type="match status" value="1"/>
</dbReference>